<dbReference type="Pfam" id="PF09851">
    <property type="entry name" value="SHOCT"/>
    <property type="match status" value="1"/>
</dbReference>
<organism evidence="4 5">
    <name type="scientific">Microbacterium lacticum</name>
    <dbReference type="NCBI Taxonomy" id="33885"/>
    <lineage>
        <taxon>Bacteria</taxon>
        <taxon>Bacillati</taxon>
        <taxon>Actinomycetota</taxon>
        <taxon>Actinomycetes</taxon>
        <taxon>Micrococcales</taxon>
        <taxon>Microbacteriaceae</taxon>
        <taxon>Microbacterium</taxon>
    </lineage>
</organism>
<evidence type="ECO:0000259" key="3">
    <source>
        <dbReference type="Pfam" id="PF10708"/>
    </source>
</evidence>
<evidence type="ECO:0000259" key="2">
    <source>
        <dbReference type="Pfam" id="PF09851"/>
    </source>
</evidence>
<gene>
    <name evidence="4" type="ORF">FHX68_0837</name>
</gene>
<proteinExistence type="predicted"/>
<dbReference type="EMBL" id="VFPS01000001">
    <property type="protein sequence ID" value="TQN00719.1"/>
    <property type="molecule type" value="Genomic_DNA"/>
</dbReference>
<sequence>MTTPAGWYDDGSGRSRWWDGSQWTAHFADDQKAGPASQSIAKRFTTRLDGAAVEGTLWSAVGKPMTGIGAGRYRLTAEYLIFETGTLSTKSQQIKVHEIHDVDASQSLTQKARGVGNVTLWARRTSGDEKVVLEDIAEFREGVEVINRIADEARHRLQDRQNTQTVNYTGSPLPTTTTAAPAATDLNSEIERLAAFHAEGILDAEEFAAAKKKLLGL</sequence>
<feature type="domain" description="YdbS-like PH" evidence="1">
    <location>
        <begin position="72"/>
        <end position="140"/>
    </location>
</feature>
<dbReference type="AlphaFoldDB" id="A0A4Y3UKH4"/>
<accession>A0A4Y3UKH4</accession>
<dbReference type="Pfam" id="PF10708">
    <property type="entry name" value="DUF2510"/>
    <property type="match status" value="1"/>
</dbReference>
<protein>
    <submittedName>
        <fullName evidence="4">Putative oligomerization/nucleic acid binding protein</fullName>
    </submittedName>
</protein>
<reference evidence="4 5" key="1">
    <citation type="submission" date="2019-06" db="EMBL/GenBank/DDBJ databases">
        <title>Sequencing the genomes of 1000 actinobacteria strains.</title>
        <authorList>
            <person name="Klenk H.-P."/>
        </authorList>
    </citation>
    <scope>NUCLEOTIDE SEQUENCE [LARGE SCALE GENOMIC DNA]</scope>
    <source>
        <strain evidence="4 5">DSM 20427</strain>
    </source>
</reference>
<dbReference type="InterPro" id="IPR018929">
    <property type="entry name" value="DUF2510"/>
</dbReference>
<dbReference type="OrthoDB" id="4966970at2"/>
<evidence type="ECO:0000313" key="4">
    <source>
        <dbReference type="EMBL" id="TQN00719.1"/>
    </source>
</evidence>
<dbReference type="Pfam" id="PF03703">
    <property type="entry name" value="bPH_2"/>
    <property type="match status" value="1"/>
</dbReference>
<evidence type="ECO:0000313" key="5">
    <source>
        <dbReference type="Proteomes" id="UP000319804"/>
    </source>
</evidence>
<dbReference type="InterPro" id="IPR018649">
    <property type="entry name" value="SHOCT"/>
</dbReference>
<evidence type="ECO:0000259" key="1">
    <source>
        <dbReference type="Pfam" id="PF03703"/>
    </source>
</evidence>
<name>A0A4Y3UKH4_9MICO</name>
<comment type="caution">
    <text evidence="4">The sequence shown here is derived from an EMBL/GenBank/DDBJ whole genome shotgun (WGS) entry which is preliminary data.</text>
</comment>
<dbReference type="Proteomes" id="UP000319804">
    <property type="component" value="Unassembled WGS sequence"/>
</dbReference>
<dbReference type="RefSeq" id="WP_141378990.1">
    <property type="nucleotide sequence ID" value="NZ_BJNA01000003.1"/>
</dbReference>
<feature type="domain" description="DUF2510" evidence="3">
    <location>
        <begin position="5"/>
        <end position="35"/>
    </location>
</feature>
<feature type="domain" description="SHOCT" evidence="2">
    <location>
        <begin position="189"/>
        <end position="215"/>
    </location>
</feature>
<dbReference type="InterPro" id="IPR005182">
    <property type="entry name" value="YdbS-like_PH"/>
</dbReference>
<keyword evidence="5" id="KW-1185">Reference proteome</keyword>